<organism evidence="2 3">
    <name type="scientific">Lutibaculum baratangense AMV1</name>
    <dbReference type="NCBI Taxonomy" id="631454"/>
    <lineage>
        <taxon>Bacteria</taxon>
        <taxon>Pseudomonadati</taxon>
        <taxon>Pseudomonadota</taxon>
        <taxon>Alphaproteobacteria</taxon>
        <taxon>Hyphomicrobiales</taxon>
        <taxon>Tepidamorphaceae</taxon>
        <taxon>Lutibaculum</taxon>
    </lineage>
</organism>
<evidence type="ECO:0000313" key="2">
    <source>
        <dbReference type="EMBL" id="ESR25514.1"/>
    </source>
</evidence>
<dbReference type="GO" id="GO:0016787">
    <property type="term" value="F:hydrolase activity"/>
    <property type="evidence" value="ECO:0007669"/>
    <property type="project" value="InterPro"/>
</dbReference>
<dbReference type="Pfam" id="PF07486">
    <property type="entry name" value="Hydrolase_2"/>
    <property type="match status" value="1"/>
</dbReference>
<reference evidence="2 3" key="1">
    <citation type="journal article" date="2014" name="Genome Announc.">
        <title>Draft Genome Sequence of Lutibaculum baratangense Strain AMV1T, Isolated from a Mud Volcano in Andamans, India.</title>
        <authorList>
            <person name="Singh A."/>
            <person name="Sreenivas A."/>
            <person name="Sathyanarayana Reddy G."/>
            <person name="Pinnaka A.K."/>
            <person name="Shivaji S."/>
        </authorList>
    </citation>
    <scope>NUCLEOTIDE SEQUENCE [LARGE SCALE GENOMIC DNA]</scope>
    <source>
        <strain evidence="2 3">AMV1</strain>
    </source>
</reference>
<dbReference type="InterPro" id="IPR011105">
    <property type="entry name" value="Cell_wall_hydrolase_SleB"/>
</dbReference>
<feature type="domain" description="Cell wall hydrolase SleB" evidence="1">
    <location>
        <begin position="2"/>
        <end position="106"/>
    </location>
</feature>
<dbReference type="Proteomes" id="UP000017819">
    <property type="component" value="Unassembled WGS sequence"/>
</dbReference>
<evidence type="ECO:0000313" key="3">
    <source>
        <dbReference type="Proteomes" id="UP000017819"/>
    </source>
</evidence>
<dbReference type="InterPro" id="IPR042047">
    <property type="entry name" value="SleB_dom1"/>
</dbReference>
<name>V4RJL5_9HYPH</name>
<sequence length="111" mass="12503">MILNRVEDPRYPDTVCGVVYQNAHRRNACQFSFACDGQSEAITDRTSWKAAVAHSAELLACDEECRASDRIGAAFWSATHYHADYVSPRWAKKLKRIGTIGAHLFYAEHIS</sequence>
<gene>
    <name evidence="2" type="ORF">N177_1626</name>
</gene>
<dbReference type="AlphaFoldDB" id="V4RJL5"/>
<proteinExistence type="predicted"/>
<keyword evidence="3" id="KW-1185">Reference proteome</keyword>
<protein>
    <submittedName>
        <fullName evidence="2">Cell wall hydrolyses involved in spore germination</fullName>
    </submittedName>
</protein>
<dbReference type="STRING" id="631454.N177_1626"/>
<comment type="caution">
    <text evidence="2">The sequence shown here is derived from an EMBL/GenBank/DDBJ whole genome shotgun (WGS) entry which is preliminary data.</text>
</comment>
<dbReference type="EMBL" id="AWXZ01000019">
    <property type="protein sequence ID" value="ESR25514.1"/>
    <property type="molecule type" value="Genomic_DNA"/>
</dbReference>
<evidence type="ECO:0000259" key="1">
    <source>
        <dbReference type="Pfam" id="PF07486"/>
    </source>
</evidence>
<dbReference type="eggNOG" id="COG3773">
    <property type="taxonomic scope" value="Bacteria"/>
</dbReference>
<accession>V4RJL5</accession>
<dbReference type="Gene3D" id="1.10.10.2520">
    <property type="entry name" value="Cell wall hydrolase SleB, domain 1"/>
    <property type="match status" value="1"/>
</dbReference>